<comment type="function">
    <text evidence="9">Required for endonucleolytic cleavage during polyadenylation-dependent pre-mRNA 3'-end formation.</text>
</comment>
<dbReference type="GO" id="GO:0005849">
    <property type="term" value="C:mRNA cleavage factor complex"/>
    <property type="evidence" value="ECO:0007669"/>
    <property type="project" value="UniProtKB-UniRule"/>
</dbReference>
<keyword evidence="5 9" id="KW-0507">mRNA processing</keyword>
<dbReference type="STRING" id="150374.A0A0M9VV61"/>
<dbReference type="Gene3D" id="3.40.50.300">
    <property type="entry name" value="P-loop containing nucleotide triphosphate hydrolases"/>
    <property type="match status" value="1"/>
</dbReference>
<comment type="caution">
    <text evidence="11">The sequence shown here is derived from an EMBL/GenBank/DDBJ whole genome shotgun (WGS) entry which is preliminary data.</text>
</comment>
<keyword evidence="6 9" id="KW-0547">Nucleotide-binding</keyword>
<dbReference type="HAMAP" id="MF_03035">
    <property type="entry name" value="Clp1"/>
    <property type="match status" value="1"/>
</dbReference>
<dbReference type="SUPFAM" id="SSF52540">
    <property type="entry name" value="P-loop containing nucleoside triphosphate hydrolases"/>
    <property type="match status" value="2"/>
</dbReference>
<feature type="binding site" evidence="9">
    <location>
        <position position="21"/>
    </location>
    <ligand>
        <name>ATP</name>
        <dbReference type="ChEBI" id="CHEBI:30616"/>
    </ligand>
</feature>
<dbReference type="GO" id="GO:0031124">
    <property type="term" value="P:mRNA 3'-end processing"/>
    <property type="evidence" value="ECO:0007669"/>
    <property type="project" value="UniProtKB-UniRule"/>
</dbReference>
<feature type="domain" description="AAA+ ATPase" evidence="10">
    <location>
        <begin position="136"/>
        <end position="350"/>
    </location>
</feature>
<dbReference type="InterPro" id="IPR038238">
    <property type="entry name" value="Clp1_C_sf"/>
</dbReference>
<dbReference type="InterPro" id="IPR032324">
    <property type="entry name" value="Clp1_N"/>
</dbReference>
<evidence type="ECO:0000256" key="4">
    <source>
        <dbReference type="ARBA" id="ARBA00019824"/>
    </source>
</evidence>
<dbReference type="InterPro" id="IPR010655">
    <property type="entry name" value="Clp1_C"/>
</dbReference>
<dbReference type="InterPro" id="IPR038239">
    <property type="entry name" value="Clp1_N_sf"/>
</dbReference>
<dbReference type="CDD" id="cd00009">
    <property type="entry name" value="AAA"/>
    <property type="match status" value="1"/>
</dbReference>
<dbReference type="InterPro" id="IPR028606">
    <property type="entry name" value="Clp1"/>
</dbReference>
<dbReference type="PANTHER" id="PTHR12755:SF6">
    <property type="entry name" value="POLYRIBONUCLEOTIDE 5'-HYDROXYL-KINASE CLP1"/>
    <property type="match status" value="1"/>
</dbReference>
<dbReference type="InterPro" id="IPR027417">
    <property type="entry name" value="P-loop_NTPase"/>
</dbReference>
<dbReference type="Gene3D" id="2.40.30.330">
    <property type="entry name" value="Pre-mRNA cleavage complex subunit Clp1, C-terminal domain"/>
    <property type="match status" value="1"/>
</dbReference>
<evidence type="ECO:0000256" key="8">
    <source>
        <dbReference type="ARBA" id="ARBA00023242"/>
    </source>
</evidence>
<dbReference type="InterPro" id="IPR003593">
    <property type="entry name" value="AAA+_ATPase"/>
</dbReference>
<evidence type="ECO:0000313" key="12">
    <source>
        <dbReference type="Proteomes" id="UP000053831"/>
    </source>
</evidence>
<dbReference type="GO" id="GO:0051731">
    <property type="term" value="F:polynucleotide 5'-hydroxyl-kinase activity"/>
    <property type="evidence" value="ECO:0007669"/>
    <property type="project" value="InterPro"/>
</dbReference>
<evidence type="ECO:0000256" key="1">
    <source>
        <dbReference type="ARBA" id="ARBA00003798"/>
    </source>
</evidence>
<dbReference type="Pfam" id="PF06807">
    <property type="entry name" value="Clp1"/>
    <property type="match status" value="1"/>
</dbReference>
<dbReference type="PANTHER" id="PTHR12755">
    <property type="entry name" value="CLEAVAGE/POLYADENYLATION FACTOR IA SUBUNIT CLP1P"/>
    <property type="match status" value="1"/>
</dbReference>
<evidence type="ECO:0000256" key="6">
    <source>
        <dbReference type="ARBA" id="ARBA00022741"/>
    </source>
</evidence>
<dbReference type="Proteomes" id="UP000053831">
    <property type="component" value="Unassembled WGS sequence"/>
</dbReference>
<evidence type="ECO:0000256" key="9">
    <source>
        <dbReference type="HAMAP-Rule" id="MF_03035"/>
    </source>
</evidence>
<reference evidence="11 12" key="1">
    <citation type="submission" date="2015-07" db="EMBL/GenBank/DDBJ databases">
        <title>The genome of the fungus Escovopsis weberi, a specialized disease agent of ant agriculture.</title>
        <authorList>
            <person name="de Man T.J."/>
            <person name="Stajich J.E."/>
            <person name="Kubicek C.P."/>
            <person name="Chenthamara K."/>
            <person name="Atanasova L."/>
            <person name="Druzhinina I.S."/>
            <person name="Birnbaum S."/>
            <person name="Barribeau S.M."/>
            <person name="Teiling C."/>
            <person name="Suen G."/>
            <person name="Currie C."/>
            <person name="Gerardo N.M."/>
        </authorList>
    </citation>
    <scope>NUCLEOTIDE SEQUENCE [LARGE SCALE GENOMIC DNA]</scope>
</reference>
<dbReference type="GO" id="GO:0005524">
    <property type="term" value="F:ATP binding"/>
    <property type="evidence" value="ECO:0007669"/>
    <property type="project" value="UniProtKB-UniRule"/>
</dbReference>
<accession>A0A0M9VV61</accession>
<dbReference type="InterPro" id="IPR045116">
    <property type="entry name" value="Clp1/Grc3"/>
</dbReference>
<dbReference type="AlphaFoldDB" id="A0A0M9VV61"/>
<dbReference type="EMBL" id="LGSR01000017">
    <property type="protein sequence ID" value="KOS20582.1"/>
    <property type="molecule type" value="Genomic_DNA"/>
</dbReference>
<comment type="subunit">
    <text evidence="9">Component of a pre-mRNA cleavage factor complex. Interacts directly with PCF11.</text>
</comment>
<feature type="binding site" evidence="9">
    <location>
        <begin position="147"/>
        <end position="152"/>
    </location>
    <ligand>
        <name>ATP</name>
        <dbReference type="ChEBI" id="CHEBI:30616"/>
    </ligand>
</feature>
<proteinExistence type="inferred from homology"/>
<name>A0A0M9VV61_ESCWE</name>
<evidence type="ECO:0000256" key="5">
    <source>
        <dbReference type="ARBA" id="ARBA00022664"/>
    </source>
</evidence>
<comment type="similarity">
    <text evidence="9">Belongs to the Clp1 family. Clp1 subfamily.</text>
</comment>
<evidence type="ECO:0000256" key="2">
    <source>
        <dbReference type="ARBA" id="ARBA00004123"/>
    </source>
</evidence>
<keyword evidence="7 9" id="KW-0067">ATP-binding</keyword>
<evidence type="ECO:0000256" key="7">
    <source>
        <dbReference type="ARBA" id="ARBA00022840"/>
    </source>
</evidence>
<dbReference type="InterPro" id="IPR032319">
    <property type="entry name" value="CLP1_P"/>
</dbReference>
<dbReference type="SMART" id="SM00382">
    <property type="entry name" value="AAA"/>
    <property type="match status" value="1"/>
</dbReference>
<comment type="subcellular location">
    <subcellularLocation>
        <location evidence="2 9">Nucleus</location>
    </subcellularLocation>
</comment>
<evidence type="ECO:0000259" key="10">
    <source>
        <dbReference type="SMART" id="SM00382"/>
    </source>
</evidence>
<sequence length="467" mass="49095">MSIPGLATSISRTVTLSPAWEWRFEIPIGASLTVKLLSGTAEKDGVELAPRTAYTLAGQKSRLLSWHGCELEVSGRTASEAVASYARAADNPATAVVNLHAYLSEMRAAASPTTNTTTTTTNTTAAAAAASAETRPGPRVLVAGAPGTGKTTLARTLVSYAARQGAHVVAVNVDPAEGMLSLAGTLSAAVYATPADAEARDGWGATPTSGASAASVKTPVVYALGRQRAGDGGDGGRAFRQLVGRLAGAVSGRLSEDAAVRAAGVVVDSMGVEEEAGGEGSEDGVELLAHVVDELSINVVVVLGSPGLHAVLAKRFASERTSLGEVIQVVPLDKSDGVAERDETYMRYFREATIKEYFFGDARRTLSPQIQQVDFDSVLIYKVADDGGLVREEPSSIMQHWTLAVMHASLREPPEVVRVANVMGFVYVADVDEERRKVKILAPVGGRLGDKPMIWGRWPEPYINLLG</sequence>
<dbReference type="Gene3D" id="2.60.120.1030">
    <property type="entry name" value="Clp1, DNA binding domain"/>
    <property type="match status" value="1"/>
</dbReference>
<dbReference type="Pfam" id="PF16573">
    <property type="entry name" value="CLP1_N"/>
    <property type="match status" value="1"/>
</dbReference>
<keyword evidence="12" id="KW-1185">Reference proteome</keyword>
<dbReference type="GO" id="GO:0006388">
    <property type="term" value="P:tRNA splicing, via endonucleolytic cleavage and ligation"/>
    <property type="evidence" value="ECO:0007669"/>
    <property type="project" value="TreeGrafter"/>
</dbReference>
<feature type="binding site" evidence="9">
    <location>
        <position position="60"/>
    </location>
    <ligand>
        <name>ATP</name>
        <dbReference type="ChEBI" id="CHEBI:30616"/>
    </ligand>
</feature>
<organism evidence="11 12">
    <name type="scientific">Escovopsis weberi</name>
    <dbReference type="NCBI Taxonomy" id="150374"/>
    <lineage>
        <taxon>Eukaryota</taxon>
        <taxon>Fungi</taxon>
        <taxon>Dikarya</taxon>
        <taxon>Ascomycota</taxon>
        <taxon>Pezizomycotina</taxon>
        <taxon>Sordariomycetes</taxon>
        <taxon>Hypocreomycetidae</taxon>
        <taxon>Hypocreales</taxon>
        <taxon>Hypocreaceae</taxon>
        <taxon>Escovopsis</taxon>
    </lineage>
</organism>
<comment type="function">
    <text evidence="1">Polynucleotide 5'-kinase involved in rRNA processing.</text>
</comment>
<gene>
    <name evidence="9" type="primary">CLP1</name>
    <name evidence="11" type="ORF">ESCO_005348</name>
</gene>
<dbReference type="Pfam" id="PF16575">
    <property type="entry name" value="CLP1_P"/>
    <property type="match status" value="1"/>
</dbReference>
<dbReference type="OrthoDB" id="258143at2759"/>
<keyword evidence="8 9" id="KW-0539">Nucleus</keyword>
<evidence type="ECO:0000313" key="11">
    <source>
        <dbReference type="EMBL" id="KOS20582.1"/>
    </source>
</evidence>
<evidence type="ECO:0000256" key="3">
    <source>
        <dbReference type="ARBA" id="ARBA00018706"/>
    </source>
</evidence>
<protein>
    <recommendedName>
        <fullName evidence="4">Polynucleotide 5'-hydroxyl-kinase GRC3</fullName>
    </recommendedName>
    <alternativeName>
        <fullName evidence="3">Polynucleotide 5'-hydroxyl-kinase grc3</fullName>
    </alternativeName>
</protein>